<evidence type="ECO:0000256" key="2">
    <source>
        <dbReference type="ARBA" id="ARBA00022741"/>
    </source>
</evidence>
<feature type="binding site" evidence="6">
    <location>
        <position position="290"/>
    </location>
    <ligand>
        <name>Mg(2+)</name>
        <dbReference type="ChEBI" id="CHEBI:18420"/>
    </ligand>
</feature>
<dbReference type="GO" id="GO:0001664">
    <property type="term" value="F:G protein-coupled receptor binding"/>
    <property type="evidence" value="ECO:0007669"/>
    <property type="project" value="TreeGrafter"/>
</dbReference>
<dbReference type="InterPro" id="IPR001019">
    <property type="entry name" value="Gprotein_alpha_su"/>
</dbReference>
<name>A0A0D7AEH3_9AGAR</name>
<organism evidence="8 9">
    <name type="scientific">Fistulina hepatica ATCC 64428</name>
    <dbReference type="NCBI Taxonomy" id="1128425"/>
    <lineage>
        <taxon>Eukaryota</taxon>
        <taxon>Fungi</taxon>
        <taxon>Dikarya</taxon>
        <taxon>Basidiomycota</taxon>
        <taxon>Agaricomycotina</taxon>
        <taxon>Agaricomycetes</taxon>
        <taxon>Agaricomycetidae</taxon>
        <taxon>Agaricales</taxon>
        <taxon>Fistulinaceae</taxon>
        <taxon>Fistulina</taxon>
    </lineage>
</organism>
<dbReference type="PANTHER" id="PTHR10218:SF360">
    <property type="entry name" value="GUANINE NUCLEOTIDE-BINDING PROTEIN SUBUNIT ALPHA HOMOLOG"/>
    <property type="match status" value="1"/>
</dbReference>
<keyword evidence="3 5" id="KW-0342">GTP-binding</keyword>
<keyword evidence="6" id="KW-0460">Magnesium</keyword>
<accession>A0A0D7AEH3</accession>
<dbReference type="GO" id="GO:0007188">
    <property type="term" value="P:adenylate cyclase-modulating G protein-coupled receptor signaling pathway"/>
    <property type="evidence" value="ECO:0007669"/>
    <property type="project" value="TreeGrafter"/>
</dbReference>
<dbReference type="PANTHER" id="PTHR10218">
    <property type="entry name" value="GTP-BINDING PROTEIN ALPHA SUBUNIT"/>
    <property type="match status" value="1"/>
</dbReference>
<dbReference type="PRINTS" id="PR00318">
    <property type="entry name" value="GPROTEINA"/>
</dbReference>
<dbReference type="InterPro" id="IPR027417">
    <property type="entry name" value="P-loop_NTPase"/>
</dbReference>
<proteinExistence type="predicted"/>
<dbReference type="Pfam" id="PF00503">
    <property type="entry name" value="G-alpha"/>
    <property type="match status" value="1"/>
</dbReference>
<dbReference type="SUPFAM" id="SSF47895">
    <property type="entry name" value="Transducin (alpha subunit), insertion domain"/>
    <property type="match status" value="1"/>
</dbReference>
<dbReference type="GO" id="GO:0005525">
    <property type="term" value="F:GTP binding"/>
    <property type="evidence" value="ECO:0007669"/>
    <property type="project" value="UniProtKB-KW"/>
</dbReference>
<dbReference type="SUPFAM" id="SSF52540">
    <property type="entry name" value="P-loop containing nucleoside triphosphate hydrolases"/>
    <property type="match status" value="1"/>
</dbReference>
<dbReference type="GO" id="GO:0005834">
    <property type="term" value="C:heterotrimeric G-protein complex"/>
    <property type="evidence" value="ECO:0007669"/>
    <property type="project" value="TreeGrafter"/>
</dbReference>
<keyword evidence="2 5" id="KW-0547">Nucleotide-binding</keyword>
<reference evidence="8 9" key="1">
    <citation type="journal article" date="2015" name="Fungal Genet. Biol.">
        <title>Evolution of novel wood decay mechanisms in Agaricales revealed by the genome sequences of Fistulina hepatica and Cylindrobasidium torrendii.</title>
        <authorList>
            <person name="Floudas D."/>
            <person name="Held B.W."/>
            <person name="Riley R."/>
            <person name="Nagy L.G."/>
            <person name="Koehler G."/>
            <person name="Ransdell A.S."/>
            <person name="Younus H."/>
            <person name="Chow J."/>
            <person name="Chiniquy J."/>
            <person name="Lipzen A."/>
            <person name="Tritt A."/>
            <person name="Sun H."/>
            <person name="Haridas S."/>
            <person name="LaButti K."/>
            <person name="Ohm R.A."/>
            <person name="Kues U."/>
            <person name="Blanchette R.A."/>
            <person name="Grigoriev I.V."/>
            <person name="Minto R.E."/>
            <person name="Hibbett D.S."/>
        </authorList>
    </citation>
    <scope>NUCLEOTIDE SEQUENCE [LARGE SCALE GENOMIC DNA]</scope>
    <source>
        <strain evidence="8 9">ATCC 64428</strain>
    </source>
</reference>
<gene>
    <name evidence="8" type="ORF">FISHEDRAFT_72402</name>
</gene>
<sequence>MSFHPAPNDPFLEFMRPPHDETPAQRTARIQREHEAQLISDEIDEDIRRQRVRLKKEKNVIKILLLGQAESGKSTTLKNFRMKWAPETWARERNGWRVIVQFNVVRALVAILRAFEADMNGNYATDDGDIMPELLDSPLPYTEAHQLLLIRLAPLRGLETDLKRRLGAGAPEQPPYVNSPMSPTPFETPVLIPYARRVVEFSVRTWEDIVAPNGHSHVPDGGVDYITETLVSCKDDMIALWTDPLAQQVVRRRRVSLPDSHQYFLDALDRIASLNYVVTDNDIVRARLRTTGVTSHSIVFRQSPDNPQKVWEWRIYDVGGCRTQRAAWMSFFENTHVILFLCPMNVFDERLHEDPRVNRLEDSLILWQSICSSKLLAKTQLIMFLNKTDLLKRKLKKGIRVSDYLPSYGTRPNEVNHVSKYFKEKCKEILHTYSPEPRTHYMYFTTVTDTTATSKTLESIRDGVLRENLTTSQLI</sequence>
<evidence type="ECO:0000256" key="1">
    <source>
        <dbReference type="ARBA" id="ARBA00022723"/>
    </source>
</evidence>
<evidence type="ECO:0000313" key="8">
    <source>
        <dbReference type="EMBL" id="KIY49771.1"/>
    </source>
</evidence>
<dbReference type="Proteomes" id="UP000054144">
    <property type="component" value="Unassembled WGS sequence"/>
</dbReference>
<evidence type="ECO:0000256" key="3">
    <source>
        <dbReference type="ARBA" id="ARBA00023134"/>
    </source>
</evidence>
<keyword evidence="9" id="KW-1185">Reference proteome</keyword>
<dbReference type="AlphaFoldDB" id="A0A0D7AEH3"/>
<dbReference type="PROSITE" id="PS51882">
    <property type="entry name" value="G_ALPHA"/>
    <property type="match status" value="1"/>
</dbReference>
<keyword evidence="1 6" id="KW-0479">Metal-binding</keyword>
<evidence type="ECO:0000256" key="6">
    <source>
        <dbReference type="PIRSR" id="PIRSR601019-2"/>
    </source>
</evidence>
<dbReference type="GO" id="GO:0003924">
    <property type="term" value="F:GTPase activity"/>
    <property type="evidence" value="ECO:0007669"/>
    <property type="project" value="InterPro"/>
</dbReference>
<dbReference type="Gene3D" id="3.40.50.300">
    <property type="entry name" value="P-loop containing nucleotide triphosphate hydrolases"/>
    <property type="match status" value="2"/>
</dbReference>
<dbReference type="InterPro" id="IPR011025">
    <property type="entry name" value="GproteinA_insert"/>
</dbReference>
<feature type="region of interest" description="Disordered" evidence="7">
    <location>
        <begin position="1"/>
        <end position="25"/>
    </location>
</feature>
<keyword evidence="4" id="KW-0807">Transducer</keyword>
<evidence type="ECO:0000256" key="4">
    <source>
        <dbReference type="ARBA" id="ARBA00023224"/>
    </source>
</evidence>
<dbReference type="GO" id="GO:0031683">
    <property type="term" value="F:G-protein beta/gamma-subunit complex binding"/>
    <property type="evidence" value="ECO:0007669"/>
    <property type="project" value="InterPro"/>
</dbReference>
<evidence type="ECO:0000313" key="9">
    <source>
        <dbReference type="Proteomes" id="UP000054144"/>
    </source>
</evidence>
<dbReference type="OrthoDB" id="5817230at2759"/>
<feature type="binding site" evidence="5">
    <location>
        <begin position="259"/>
        <end position="260"/>
    </location>
    <ligand>
        <name>GTP</name>
        <dbReference type="ChEBI" id="CHEBI:37565"/>
    </ligand>
</feature>
<dbReference type="GO" id="GO:0005737">
    <property type="term" value="C:cytoplasm"/>
    <property type="evidence" value="ECO:0007669"/>
    <property type="project" value="TreeGrafter"/>
</dbReference>
<dbReference type="EMBL" id="KN881721">
    <property type="protein sequence ID" value="KIY49771.1"/>
    <property type="molecule type" value="Genomic_DNA"/>
</dbReference>
<dbReference type="SMART" id="SM00275">
    <property type="entry name" value="G_alpha"/>
    <property type="match status" value="1"/>
</dbReference>
<evidence type="ECO:0000256" key="7">
    <source>
        <dbReference type="SAM" id="MobiDB-lite"/>
    </source>
</evidence>
<dbReference type="FunFam" id="3.40.50.300:FF:000692">
    <property type="entry name" value="Guanine nucleotide-binding protein subunit alpha"/>
    <property type="match status" value="1"/>
</dbReference>
<feature type="binding site" evidence="5">
    <location>
        <begin position="386"/>
        <end position="389"/>
    </location>
    <ligand>
        <name>GTP</name>
        <dbReference type="ChEBI" id="CHEBI:37565"/>
    </ligand>
</feature>
<dbReference type="Gene3D" id="1.10.400.10">
    <property type="entry name" value="GI Alpha 1, domain 2-like"/>
    <property type="match status" value="1"/>
</dbReference>
<dbReference type="GO" id="GO:0046872">
    <property type="term" value="F:metal ion binding"/>
    <property type="evidence" value="ECO:0007669"/>
    <property type="project" value="UniProtKB-KW"/>
</dbReference>
<evidence type="ECO:0000256" key="5">
    <source>
        <dbReference type="PIRSR" id="PIRSR601019-1"/>
    </source>
</evidence>
<protein>
    <submittedName>
        <fullName evidence="8">G-alpha-domain-containing protein</fullName>
    </submittedName>
</protein>